<evidence type="ECO:0000313" key="2">
    <source>
        <dbReference type="Proteomes" id="UP000515154"/>
    </source>
</evidence>
<feature type="region of interest" description="Disordered" evidence="1">
    <location>
        <begin position="747"/>
        <end position="767"/>
    </location>
</feature>
<accession>A0A6P7T5A1</accession>
<feature type="region of interest" description="Disordered" evidence="1">
    <location>
        <begin position="1142"/>
        <end position="1185"/>
    </location>
</feature>
<dbReference type="Proteomes" id="UP000515154">
    <property type="component" value="Linkage group LG15"/>
</dbReference>
<evidence type="ECO:0000313" key="3">
    <source>
        <dbReference type="RefSeq" id="XP_029646033.1"/>
    </source>
</evidence>
<feature type="region of interest" description="Disordered" evidence="1">
    <location>
        <begin position="1728"/>
        <end position="1749"/>
    </location>
</feature>
<feature type="compositionally biased region" description="Basic and acidic residues" evidence="1">
    <location>
        <begin position="1153"/>
        <end position="1166"/>
    </location>
</feature>
<feature type="region of interest" description="Disordered" evidence="1">
    <location>
        <begin position="1685"/>
        <end position="1705"/>
    </location>
</feature>
<feature type="region of interest" description="Disordered" evidence="1">
    <location>
        <begin position="3301"/>
        <end position="3339"/>
    </location>
</feature>
<feature type="region of interest" description="Disordered" evidence="1">
    <location>
        <begin position="2735"/>
        <end position="2774"/>
    </location>
</feature>
<feature type="compositionally biased region" description="Low complexity" evidence="1">
    <location>
        <begin position="1732"/>
        <end position="1749"/>
    </location>
</feature>
<feature type="compositionally biased region" description="Basic and acidic residues" evidence="1">
    <location>
        <begin position="1482"/>
        <end position="1498"/>
    </location>
</feature>
<feature type="compositionally biased region" description="Polar residues" evidence="1">
    <location>
        <begin position="758"/>
        <end position="767"/>
    </location>
</feature>
<dbReference type="InterPro" id="IPR033228">
    <property type="entry name" value="SZT2"/>
</dbReference>
<sequence length="3842" mass="436262">MDETDEARSFDGDQSAPEAKEIYLLMKKEYRISRNIRATWYFNHLNTTMTFVPPVSLSDLSSEELIVLSVIPEKSYVTFQPGKEHSFKLTTRTKVIFMSTQYRIAFALDLSPSVSSLDLCSGRVLWDDVYTSLKNCLTGLVQPFCSPGSDLALTPSLYVTVVAYTPLIACRNNFVLCQGVLVTRKNLKTILGELHRMLKEFENAVSKHFASLVTLQMNSHELSEVASLNDIPSVDTRSRRSKLDEQKVEELISKPEHGFVNVLRFGILALQLLPENASAGIAVVTDGMVGLPDASMFEALVAQLRNSTIACSFLHIGCSHHSNLSFGRVPHTELMKFIATATFGGYFAVSPSVKNSGNELNVYHKAFFLWSFQKGLTGFEVPDTGLNCRQDHTSGRPSWVGRLLTHPVTNQEINVAPMVRKKHKEVNLQTTISGVLSLRLREGYTIKEVNLIKGESQIEVRLLLPWREYARIEYIATASWPLSPNKRYTRVEIIIEGSYDFLHEMTCTDKRPSKSPFRTAHVKKYWQSLQNLMQTDQLLVHLHSFSSNAVNYTVPKTLKNGLPLLPAEYSLQQDPSLNELIKFWNPIASLDINIWQKWMHTHRIGIILRHDTPLKKYLHTPNSNGYFQSVHCYKAMTALNNMLKHWCTFVLMENHSNLTYMYIKFNNSDSDKPPSTFYILRVTSKPPCLVLRLAFLGGTAGHERHAVVAELREEILKLKLPRGPHKSSGLRLSLERRKQVQGIPLDLTNQKEDDLSSAKPSKMSTQLNRKQTTEVKCCVVLSKPVEKILIRYERVPHDLSVVDDPAREIPRHTSDAAEKASRSVAAMFNTMSRYLYHRRWIWSIQHGRVPLMPTPMVGRMLSTLAKIRTQEGFHFALTTIGIVNMVLEVEMKSDNSFIKRTPRLGYEGEDENDESHTSSTCVVQYILFPPNAKNTRGSISEDEMEECELAESDGELQIVTECWVEPQHGLSVNNPLERKHLNGLTYQEIASSFYSLDYETISCLTTFEHLIYVCQSKPGHSFENSSFNPSNRGVNCSGSERFQPNDPTEDPYLNLSNNHVCTIPFPYNLLVLLPRCQQAQLLFSAYTVNHSVYPDKEWKTPNNILFEIFLAKLKASHGREIKLSLKDCQEFTKSLTKRKTERTMSASSLFNETQHEESEPSCDKKTNLGGQEEVPKDAGNKDSMTGKDGCNNAAPTKWCCFIQDINHSHMFLIFVPASFDDLLTLKSSSFTETLHDNLEIVAVKEWDLDCQKLSDQLSDEVLSSKERLSNETLSTTELNPQNIKSQNLPQGMSHSPLQPTQIHSFPPQSPAQVDFPLSPLIEQPSLIQTSEQGKTSLSPSQITISSNKPNVSPSALHGGYSQPFQQQVPPLLSTLGHDIPSTDPLSDIPTSVHSTGDSSFNFPPDDINLEYDTSMFQKKENFVIPVYIYDCALSRITDSLVHKSTFTLPPDIYEDHQFIENIYLGCEPFSKVFNNLDIHDDSSEGGRHSTASLDRRSNDSTSDYPGEFKKQKEKIMEVFYSSYVTGIFRNLTDQHYVDKLDMDAAVNICEELLPIEINIVNFLHATCGHFRQAITKLKQNAEEDNSSFLNTGSPRKSAVRFADSSERNIDQPLFQLPPGRVPVPVAPTEEGFCCEYISELHQIIPTKFKETMSTWFLPVPNCPGYYFYCPIQSGFSDNVPFEQTSNLSEQNQTTNDSNGKGFTTTEDTDILLDSPGSFKMSEKFENSCKNVSSDSDSDVQSSSSSGMESFDSDDMMYPLFVCFTCTIKQNSDFHHRIVSTLPTCLAEITSHFTDKLTELDFENLKVTFDFYCLTLRVDLEQYNDRPPKADNRSVYSETEEESCMKGFQHHHLFNILPKSYHEAVMDCKHEIEWLLRDEIACALRYVFPITEDKLQNVTEHVQESVQLGKSSCYIEEVFPQFVFGSDQCLESFIEELKRVSIKNYRLKREGMFFYLVLTREMAAHYKALSSAVRSLDDDSQTPEKCTKKSISEESRSRHPSSQKNLSRDYPQEWRGSPTKLIDKREVADVSIHLTNEKGQKEVCCLSPERVALLNKVDTQSLLSDFDEGVLKRSSSFGGFDAEGSRRAQYRTVAGSDKSLSTIESASATSTSVAMTTSVAKHLTNSPAAQLASRARHFSAPTAAQRNAMGAYSQPSTMPATPSWISSRGSYTEEAGYEGDSSDSNNDDGAFFNDTGGQRSSMPNFWLILRVEAKKVTIYYHSRKYKDLCVTQNVKQLVTDVSEIVMDTCKRVNQLFLLHDLYTTHSCNVLLVPEADEDVCWTKDRYAGRTDPEDEEEDDEQQNYGYLADTRSFLPGHFACKCIWESHFQLHPRLKNCAPRSNVSTGMHALRSVLHKFSVNNRKNMFVIKDKLDNYFYVRLNEGKLSCSSDDLGNSRQDYDCSFSDYTTVSPILNSKRDDDEESSRSLRDVDSLSVSSLGSYAGKRAEECIVMCIHGITQAGAEMKENLIKMLQNKLDDKVLDIISVMLDRNPKCKLSFQDVRFIQRYKEKPKDTIYLTVPSSSSKHLFALSYYLKQNLLHFVNIPNYVDNHPSKHFIDYASSEHQELKENQVFLYHRPSSSGSKGIACIAMAFVDEHEQEIKFTGCQKPLQLVYDDMVPPEKYLSLIESALLEKLPAPRTGLNRYIRFRIWQRGNADVHNLREKLHTSVQCALCDVISEFKLLNFPICQASHDLLPSFSEPCSPSVVKVRENEEKLQVASRKLTIQSKLSAKSLFKDKSKPPISTPSSKDTTKGSETSWNTSASSNESPSSQYSSFQHKVKDQPHMFFQYESGEKGFLHPVFWTSLPHWLDFCFNLAVPAVTKIELELQARLSIEFLLRELPNQFATVARDINIRIFKLVQDSPQDEILIGVPYSIIRSSAWYFSVLSKRGSMDTTFDVDWNNKAPPGKQQTFLVIGRNVEEWSASVDHSGGSDGNDDNLFGHSHRATHREFRFHPYVPGSCNSSLDKGSEGSPTETKYNLFAPRQRLLLLQINDKKMTFFTYNIAADMTESFNKLLKNMVHWQNARAHVLDCLVTQKMGLYHHQSFGDSPALKQNPYTQSNMDVDLLLMKTHLPKDGLKRNNSSLSGTMPYPQITRPFDEIYRNLKPAHPLQNSPRKFDIVLQHGQQAQEIRTNYGRDIDKVFKLKELHAMWFSKNWAPISEDIVHLLKQSTRLLHYCATPLLFSPAWRKEVLRRVPSKKPELTSASFVQEKTETKAATVTKSRSRHSSGASIASLLSKRHETSQEGKKKDRFSQDSMESPQQKNSSIESTQEEEDWHKEIRKKFLSQYMQHLQSLGFFPIQTRPASPKRNNNRQPLKKLPSDQSRNSRDDAEKQKKEVYDMQKTLPGGMILMELSFSDQHYYVKLYGYDCSRMGTNVNSQLRLYFVDECDTYRALTHVHSFAHDFHLQCIMSHIAGAQDIFLKDYHLTNFLLDFLEVYPTPPNFSRNYVHRARIQLTNLTCPSGQLYDYILKHPNLHDFTVIQQQAAAHTDSELDLLRFDYWNWKKDLGLVQEKEYALVLHRHSRTSGGNNDNTGGQNNDEYNVGVVVKLDTLGGSGSSSTGSSTGAVGQNSSKDNTVLQLEFFLVLTSKCELLPTQSFVQKLGGALRATSASASPGVEEEFDQVYVPVKQHIGVRSETTNKTRGLSPFHRLVTREVDAAKRKIERTVMSCMAKCRRDILWERLLKGGQEEDGKKKKKSEGDEGLFRLTFSEFEELMCMVESSSLSELDERLLHFTNMGRNWFNTLLTYLPSRYGDQFRHFVNADGKIQCAVIVSPDYSDTCIQLTVNSAVVRADLSLLNREPRPVGPSQSQEDEQHQEAVQNLVESFIGACCFHLWSSML</sequence>
<dbReference type="KEGG" id="osn:115219876"/>
<feature type="compositionally biased region" description="Polar residues" evidence="1">
    <location>
        <begin position="3255"/>
        <end position="3270"/>
    </location>
</feature>
<feature type="compositionally biased region" description="Basic and acidic residues" evidence="1">
    <location>
        <begin position="3239"/>
        <end position="3254"/>
    </location>
</feature>
<proteinExistence type="predicted"/>
<feature type="region of interest" description="Disordered" evidence="1">
    <location>
        <begin position="1271"/>
        <end position="1312"/>
    </location>
</feature>
<feature type="compositionally biased region" description="Basic and acidic residues" evidence="1">
    <location>
        <begin position="1984"/>
        <end position="1996"/>
    </location>
</feature>
<feature type="compositionally biased region" description="Basic and acidic residues" evidence="1">
    <location>
        <begin position="3326"/>
        <end position="3339"/>
    </location>
</feature>
<feature type="region of interest" description="Disordered" evidence="1">
    <location>
        <begin position="1976"/>
        <end position="2015"/>
    </location>
</feature>
<reference evidence="3" key="1">
    <citation type="submission" date="2025-08" db="UniProtKB">
        <authorList>
            <consortium name="RefSeq"/>
        </authorList>
    </citation>
    <scope>IDENTIFICATION</scope>
</reference>
<protein>
    <submittedName>
        <fullName evidence="3">KICSTOR complex protein SZT2 isoform X1</fullName>
    </submittedName>
</protein>
<organism evidence="2 3">
    <name type="scientific">Octopus sinensis</name>
    <name type="common">East Asian common octopus</name>
    <dbReference type="NCBI Taxonomy" id="2607531"/>
    <lineage>
        <taxon>Eukaryota</taxon>
        <taxon>Metazoa</taxon>
        <taxon>Spiralia</taxon>
        <taxon>Lophotrochozoa</taxon>
        <taxon>Mollusca</taxon>
        <taxon>Cephalopoda</taxon>
        <taxon>Coleoidea</taxon>
        <taxon>Octopodiformes</taxon>
        <taxon>Octopoda</taxon>
        <taxon>Incirrata</taxon>
        <taxon>Octopodidae</taxon>
        <taxon>Octopus</taxon>
    </lineage>
</organism>
<dbReference type="PANTHER" id="PTHR14918">
    <property type="entry name" value="KICSTOR COMPLEX PROTEIN SZT2"/>
    <property type="match status" value="1"/>
</dbReference>
<keyword evidence="2" id="KW-1185">Reference proteome</keyword>
<dbReference type="GO" id="GO:0005777">
    <property type="term" value="C:peroxisome"/>
    <property type="evidence" value="ECO:0007669"/>
    <property type="project" value="InterPro"/>
</dbReference>
<feature type="region of interest" description="Disordered" evidence="1">
    <location>
        <begin position="3203"/>
        <end position="3275"/>
    </location>
</feature>
<gene>
    <name evidence="3" type="primary">LOC115219876</name>
</gene>
<feature type="compositionally biased region" description="Low complexity" evidence="1">
    <location>
        <begin position="2740"/>
        <end position="2774"/>
    </location>
</feature>
<feature type="compositionally biased region" description="Polar residues" evidence="1">
    <location>
        <begin position="1271"/>
        <end position="1303"/>
    </location>
</feature>
<dbReference type="PANTHER" id="PTHR14918:SF3">
    <property type="entry name" value="KICSTOR COMPLEX PROTEIN SZT2"/>
    <property type="match status" value="1"/>
</dbReference>
<evidence type="ECO:0000256" key="1">
    <source>
        <dbReference type="SAM" id="MobiDB-lite"/>
    </source>
</evidence>
<name>A0A6P7T5A1_9MOLL</name>
<dbReference type="RefSeq" id="XP_029646033.1">
    <property type="nucleotide sequence ID" value="XM_029790173.2"/>
</dbReference>
<feature type="compositionally biased region" description="Polar residues" evidence="1">
    <location>
        <begin position="1143"/>
        <end position="1152"/>
    </location>
</feature>
<feature type="region of interest" description="Disordered" evidence="1">
    <location>
        <begin position="1482"/>
        <end position="1506"/>
    </location>
</feature>